<proteinExistence type="predicted"/>
<reference evidence="2" key="1">
    <citation type="journal article" date="2024" name="Front. Bioeng. Biotechnol.">
        <title>Genome-scale model development and genomic sequencing of the oleaginous clade Lipomyces.</title>
        <authorList>
            <person name="Czajka J.J."/>
            <person name="Han Y."/>
            <person name="Kim J."/>
            <person name="Mondo S.J."/>
            <person name="Hofstad B.A."/>
            <person name="Robles A."/>
            <person name="Haridas S."/>
            <person name="Riley R."/>
            <person name="LaButti K."/>
            <person name="Pangilinan J."/>
            <person name="Andreopoulos W."/>
            <person name="Lipzen A."/>
            <person name="Yan J."/>
            <person name="Wang M."/>
            <person name="Ng V."/>
            <person name="Grigoriev I.V."/>
            <person name="Spatafora J.W."/>
            <person name="Magnuson J.K."/>
            <person name="Baker S.E."/>
            <person name="Pomraning K.R."/>
        </authorList>
    </citation>
    <scope>NUCLEOTIDE SEQUENCE [LARGE SCALE GENOMIC DNA]</scope>
    <source>
        <strain evidence="2">CBS 10300</strain>
    </source>
</reference>
<dbReference type="EMBL" id="MU970042">
    <property type="protein sequence ID" value="KAK9325235.1"/>
    <property type="molecule type" value="Genomic_DNA"/>
</dbReference>
<dbReference type="Proteomes" id="UP001489719">
    <property type="component" value="Unassembled WGS sequence"/>
</dbReference>
<gene>
    <name evidence="1" type="ORF">V1517DRAFT_203952</name>
</gene>
<evidence type="ECO:0000313" key="1">
    <source>
        <dbReference type="EMBL" id="KAK9325235.1"/>
    </source>
</evidence>
<organism evidence="1 2">
    <name type="scientific">Lipomyces orientalis</name>
    <dbReference type="NCBI Taxonomy" id="1233043"/>
    <lineage>
        <taxon>Eukaryota</taxon>
        <taxon>Fungi</taxon>
        <taxon>Dikarya</taxon>
        <taxon>Ascomycota</taxon>
        <taxon>Saccharomycotina</taxon>
        <taxon>Lipomycetes</taxon>
        <taxon>Lipomycetales</taxon>
        <taxon>Lipomycetaceae</taxon>
        <taxon>Lipomyces</taxon>
    </lineage>
</organism>
<accession>A0ACC3TVF7</accession>
<evidence type="ECO:0000313" key="2">
    <source>
        <dbReference type="Proteomes" id="UP001489719"/>
    </source>
</evidence>
<sequence length="514" mass="56147">MNADVHVYDILWTAQVTQKSKTWYDGTLKLHTFNKRAMLYDPSRILIDSMFLSKSTLHLGETLVMERHLVTIENQASTYAVEVTPVKRTPGSNRKKDDSCLTLRQRTSKSELYTDSRASGCRFSGSREEAVGSIGRAPLSSISSTTSVPKDGSIPRENPISTTPVFPSSKRLQGHSSIVAAHDISPLPERHISGSLEVRSPRIRGPMMANQSLLQPGAVSPSKLRPSSNKVNTPYRLPTTIFTPKSPNIGILPSTSRRNAVYSNAMGPMNAKSRRASIPSGVDASGQNACTGSLLTPPHTSSPIKLSSVVSDHDNYEDHHPGEDVVENWLNNSLSSNVNATAVRGFQKSSKLLPQLRTDMETKPQRGQQDGQLGRAIASQTVSKPVDSLRGTKSDSRGITNCNVLGYRSTQHSKELSPSEQGTHNGIREDTDESYGEKDDEFGCVSFDMLGSSHSSSSEYSRPQGPDDDPKQSGRPTVGADALEQTELTLTQAEPIKRKLLSVPRKSTRRKVVR</sequence>
<protein>
    <submittedName>
        <fullName evidence="1">Uncharacterized protein</fullName>
    </submittedName>
</protein>
<comment type="caution">
    <text evidence="1">The sequence shown here is derived from an EMBL/GenBank/DDBJ whole genome shotgun (WGS) entry which is preliminary data.</text>
</comment>
<keyword evidence="2" id="KW-1185">Reference proteome</keyword>
<name>A0ACC3TVF7_9ASCO</name>